<dbReference type="InterPro" id="IPR032710">
    <property type="entry name" value="NTF2-like_dom_sf"/>
</dbReference>
<dbReference type="Pfam" id="PF12680">
    <property type="entry name" value="SnoaL_2"/>
    <property type="match status" value="1"/>
</dbReference>
<dbReference type="GO" id="GO:0016853">
    <property type="term" value="F:isomerase activity"/>
    <property type="evidence" value="ECO:0007669"/>
    <property type="project" value="UniProtKB-KW"/>
</dbReference>
<organism evidence="2 3">
    <name type="scientific">Cryptosporangium aurantiacum</name>
    <dbReference type="NCBI Taxonomy" id="134849"/>
    <lineage>
        <taxon>Bacteria</taxon>
        <taxon>Bacillati</taxon>
        <taxon>Actinomycetota</taxon>
        <taxon>Actinomycetes</taxon>
        <taxon>Cryptosporangiales</taxon>
        <taxon>Cryptosporangiaceae</taxon>
        <taxon>Cryptosporangium</taxon>
    </lineage>
</organism>
<dbReference type="STRING" id="134849.SAMN05443668_103485"/>
<dbReference type="EMBL" id="FRCS01000003">
    <property type="protein sequence ID" value="SHN18241.1"/>
    <property type="molecule type" value="Genomic_DNA"/>
</dbReference>
<evidence type="ECO:0000313" key="3">
    <source>
        <dbReference type="Proteomes" id="UP000184440"/>
    </source>
</evidence>
<proteinExistence type="predicted"/>
<dbReference type="InterPro" id="IPR037401">
    <property type="entry name" value="SnoaL-like"/>
</dbReference>
<feature type="domain" description="SnoaL-like" evidence="1">
    <location>
        <begin position="5"/>
        <end position="97"/>
    </location>
</feature>
<dbReference type="RefSeq" id="WP_073256546.1">
    <property type="nucleotide sequence ID" value="NZ_FRCS01000003.1"/>
</dbReference>
<dbReference type="Gene3D" id="3.10.450.50">
    <property type="match status" value="1"/>
</dbReference>
<gene>
    <name evidence="2" type="ORF">SAMN05443668_103485</name>
</gene>
<evidence type="ECO:0000259" key="1">
    <source>
        <dbReference type="Pfam" id="PF12680"/>
    </source>
</evidence>
<keyword evidence="3" id="KW-1185">Reference proteome</keyword>
<dbReference type="Proteomes" id="UP000184440">
    <property type="component" value="Unassembled WGS sequence"/>
</dbReference>
<reference evidence="2 3" key="1">
    <citation type="submission" date="2016-11" db="EMBL/GenBank/DDBJ databases">
        <authorList>
            <person name="Jaros S."/>
            <person name="Januszkiewicz K."/>
            <person name="Wedrychowicz H."/>
        </authorList>
    </citation>
    <scope>NUCLEOTIDE SEQUENCE [LARGE SCALE GENOMIC DNA]</scope>
    <source>
        <strain evidence="2 3">DSM 46144</strain>
    </source>
</reference>
<dbReference type="SUPFAM" id="SSF54427">
    <property type="entry name" value="NTF2-like"/>
    <property type="match status" value="1"/>
</dbReference>
<dbReference type="OrthoDB" id="4716416at2"/>
<sequence>MDTWVTTYFDAWTSGDPHAVVACFDPEVEFEDMPTGHRAHGLDEARAFVERAYEKAPGARYVAVHSLTHQDEYVIEWVMEPMGLRGASVGTLRAGRILTNRDYWSAP</sequence>
<protein>
    <submittedName>
        <fullName evidence="2">Ketosteroid isomerase-related protein</fullName>
    </submittedName>
</protein>
<name>A0A1M7PME7_9ACTN</name>
<dbReference type="AlphaFoldDB" id="A0A1M7PME7"/>
<evidence type="ECO:0000313" key="2">
    <source>
        <dbReference type="EMBL" id="SHN18241.1"/>
    </source>
</evidence>
<keyword evidence="2" id="KW-0413">Isomerase</keyword>
<accession>A0A1M7PME7</accession>